<comment type="similarity">
    <text evidence="1">Belongs to the AHA1 family.</text>
</comment>
<dbReference type="AlphaFoldDB" id="A0A1Q2CPG9"/>
<protein>
    <recommendedName>
        <fullName evidence="2">Activator of Hsp90 ATPase homologue 1/2-like C-terminal domain-containing protein</fullName>
    </recommendedName>
</protein>
<feature type="domain" description="Activator of Hsp90 ATPase homologue 1/2-like C-terminal" evidence="2">
    <location>
        <begin position="20"/>
        <end position="142"/>
    </location>
</feature>
<dbReference type="EMBL" id="CP019606">
    <property type="protein sequence ID" value="AQP47965.1"/>
    <property type="molecule type" value="Genomic_DNA"/>
</dbReference>
<name>A0A1Q2CPG9_9ACTN</name>
<sequence>MPTLSAVRRQILVGGDPADAYRLWIDDIGAWWPVEGFSCFGAGASVAFVGDHIVETAPDGRKTRWAEVISTQHGSRLELSWHPGREASESTRVVVTFVGVPQAGTLITLEHDGWQGWPNPTGARADYRAGWRKVMCRLADYAGSPGGADDVWLVLQHQAGPAAPPGGVMTSPDFALHGRFLRELGRRGVLVAAGPLVDRPGSGMAVVHTPDAATAVEVVNMAQDEDGSVVNELLVLLARPWKVIMSS</sequence>
<dbReference type="Pfam" id="PF08327">
    <property type="entry name" value="AHSA1"/>
    <property type="match status" value="1"/>
</dbReference>
<dbReference type="KEGG" id="tes:BW730_11170"/>
<dbReference type="InterPro" id="IPR023393">
    <property type="entry name" value="START-like_dom_sf"/>
</dbReference>
<gene>
    <name evidence="3" type="ORF">BW730_11170</name>
</gene>
<dbReference type="RefSeq" id="WP_077686296.1">
    <property type="nucleotide sequence ID" value="NZ_CP019606.1"/>
</dbReference>
<keyword evidence="4" id="KW-1185">Reference proteome</keyword>
<dbReference type="Gene3D" id="3.30.530.20">
    <property type="match status" value="1"/>
</dbReference>
<evidence type="ECO:0000259" key="2">
    <source>
        <dbReference type="Pfam" id="PF08327"/>
    </source>
</evidence>
<dbReference type="SUPFAM" id="SSF55961">
    <property type="entry name" value="Bet v1-like"/>
    <property type="match status" value="1"/>
</dbReference>
<dbReference type="Proteomes" id="UP000188145">
    <property type="component" value="Chromosome"/>
</dbReference>
<reference evidence="4" key="1">
    <citation type="submission" date="2017-02" db="EMBL/GenBank/DDBJ databases">
        <title>Tessaracoccus aquaemaris sp. nov., isolated from the intestine of a Korean rockfish, Sebastes schlegelii, in a marine aquaculture pond.</title>
        <authorList>
            <person name="Tak E.J."/>
            <person name="Bae J.-W."/>
        </authorList>
    </citation>
    <scope>NUCLEOTIDE SEQUENCE [LARGE SCALE GENOMIC DNA]</scope>
    <source>
        <strain evidence="4">NSG39</strain>
    </source>
</reference>
<organism evidence="3 4">
    <name type="scientific">Tessaracoccus aquimaris</name>
    <dbReference type="NCBI Taxonomy" id="1332264"/>
    <lineage>
        <taxon>Bacteria</taxon>
        <taxon>Bacillati</taxon>
        <taxon>Actinomycetota</taxon>
        <taxon>Actinomycetes</taxon>
        <taxon>Propionibacteriales</taxon>
        <taxon>Propionibacteriaceae</taxon>
        <taxon>Tessaracoccus</taxon>
    </lineage>
</organism>
<evidence type="ECO:0000313" key="4">
    <source>
        <dbReference type="Proteomes" id="UP000188145"/>
    </source>
</evidence>
<dbReference type="InterPro" id="IPR013538">
    <property type="entry name" value="ASHA1/2-like_C"/>
</dbReference>
<dbReference type="OrthoDB" id="9798201at2"/>
<accession>A0A1Q2CPG9</accession>
<evidence type="ECO:0000313" key="3">
    <source>
        <dbReference type="EMBL" id="AQP47965.1"/>
    </source>
</evidence>
<proteinExistence type="inferred from homology"/>
<evidence type="ECO:0000256" key="1">
    <source>
        <dbReference type="ARBA" id="ARBA00006817"/>
    </source>
</evidence>